<evidence type="ECO:0000256" key="4">
    <source>
        <dbReference type="ARBA" id="ARBA00022692"/>
    </source>
</evidence>
<dbReference type="Proteomes" id="UP000031586">
    <property type="component" value="Unassembled WGS sequence"/>
</dbReference>
<dbReference type="InterPro" id="IPR009078">
    <property type="entry name" value="Ferritin-like_SF"/>
</dbReference>
<evidence type="ECO:0000256" key="12">
    <source>
        <dbReference type="SAM" id="Phobius"/>
    </source>
</evidence>
<reference evidence="13 14" key="1">
    <citation type="submission" date="2014-07" db="EMBL/GenBank/DDBJ databases">
        <title>Unique and conserved regions in Vibrio harveyi and related species in comparison with the shrimp pathogen Vibrio harveyi CAIM 1792.</title>
        <authorList>
            <person name="Espinoza-Valles I."/>
            <person name="Vora G."/>
            <person name="Leekitcharoenphon P."/>
            <person name="Ussery D."/>
            <person name="Hoj L."/>
            <person name="Gomez-Gil B."/>
        </authorList>
    </citation>
    <scope>NUCLEOTIDE SEQUENCE [LARGE SCALE GENOMIC DNA]</scope>
    <source>
        <strain evidence="14">CAIM 1854 / LMG 25443</strain>
    </source>
</reference>
<evidence type="ECO:0000256" key="11">
    <source>
        <dbReference type="PIRSR" id="PIRSR005229-1"/>
    </source>
</evidence>
<keyword evidence="7 12" id="KW-1133">Transmembrane helix</keyword>
<dbReference type="GO" id="GO:0046872">
    <property type="term" value="F:metal ion binding"/>
    <property type="evidence" value="ECO:0007669"/>
    <property type="project" value="UniProtKB-KW"/>
</dbReference>
<name>A0A0C1W2Q2_9VIBR</name>
<dbReference type="Pfam" id="PF01786">
    <property type="entry name" value="AOX"/>
    <property type="match status" value="1"/>
</dbReference>
<keyword evidence="2" id="KW-0813">Transport</keyword>
<dbReference type="GO" id="GO:0009916">
    <property type="term" value="F:alternative oxidase activity"/>
    <property type="evidence" value="ECO:0007669"/>
    <property type="project" value="InterPro"/>
</dbReference>
<dbReference type="GO" id="GO:0016020">
    <property type="term" value="C:membrane"/>
    <property type="evidence" value="ECO:0007669"/>
    <property type="project" value="UniProtKB-SubCell"/>
</dbReference>
<dbReference type="PIRSF" id="PIRSF005229">
    <property type="entry name" value="AOX"/>
    <property type="match status" value="1"/>
</dbReference>
<comment type="caution">
    <text evidence="13">The sequence shown here is derived from an EMBL/GenBank/DDBJ whole genome shotgun (WGS) entry which is preliminary data.</text>
</comment>
<feature type="transmembrane region" description="Helical" evidence="12">
    <location>
        <begin position="43"/>
        <end position="62"/>
    </location>
</feature>
<gene>
    <name evidence="13" type="ORF">H735_22835</name>
</gene>
<sequence length="211" mass="24253">MSDFKLTHKKASKLSEYIALRITKLLKFTLNIFYGKKYAKRAVILETIAAVPGMVAGMFNHLKALRRMKDDEGWIRELLDEAENERMHLMIFLDIAKPSLVERLLVLLGQGVFIVVYSVIYLLSSKIAHRVVGYFEEEACNSYTEYLEKIDSGEVENVLAPTLAIDYYKLPTDAMLRDVILRIREDEAGHRDRNHGFADAYEDKTLPAHQL</sequence>
<feature type="binding site" evidence="11">
    <location>
        <position position="46"/>
    </location>
    <ligand>
        <name>Fe cation</name>
        <dbReference type="ChEBI" id="CHEBI:24875"/>
        <label>1</label>
    </ligand>
</feature>
<organism evidence="13 14">
    <name type="scientific">Vibrio owensii CAIM 1854 = LMG 25443</name>
    <dbReference type="NCBI Taxonomy" id="1229493"/>
    <lineage>
        <taxon>Bacteria</taxon>
        <taxon>Pseudomonadati</taxon>
        <taxon>Pseudomonadota</taxon>
        <taxon>Gammaproteobacteria</taxon>
        <taxon>Vibrionales</taxon>
        <taxon>Vibrionaceae</taxon>
        <taxon>Vibrio</taxon>
    </lineage>
</organism>
<evidence type="ECO:0000256" key="7">
    <source>
        <dbReference type="ARBA" id="ARBA00022989"/>
    </source>
</evidence>
<feature type="binding site" evidence="11">
    <location>
        <position position="85"/>
    </location>
    <ligand>
        <name>Fe cation</name>
        <dbReference type="ChEBI" id="CHEBI:24875"/>
        <label>1</label>
    </ligand>
</feature>
<feature type="binding site" evidence="11">
    <location>
        <position position="187"/>
    </location>
    <ligand>
        <name>Fe cation</name>
        <dbReference type="ChEBI" id="CHEBI:24875"/>
        <label>2</label>
    </ligand>
</feature>
<dbReference type="SUPFAM" id="SSF47240">
    <property type="entry name" value="Ferritin-like"/>
    <property type="match status" value="1"/>
</dbReference>
<dbReference type="PANTHER" id="PTHR31803">
    <property type="entry name" value="ALTERNATIVE OXIDASE"/>
    <property type="match status" value="1"/>
</dbReference>
<dbReference type="PANTHER" id="PTHR31803:SF3">
    <property type="entry name" value="ALTERNATIVE OXIDASE"/>
    <property type="match status" value="1"/>
</dbReference>
<feature type="binding site" evidence="11">
    <location>
        <position position="88"/>
    </location>
    <ligand>
        <name>Fe cation</name>
        <dbReference type="ChEBI" id="CHEBI:24875"/>
        <label>1</label>
    </ligand>
</feature>
<evidence type="ECO:0000256" key="8">
    <source>
        <dbReference type="ARBA" id="ARBA00023002"/>
    </source>
</evidence>
<feature type="binding site" evidence="11">
    <location>
        <position position="187"/>
    </location>
    <ligand>
        <name>Fe cation</name>
        <dbReference type="ChEBI" id="CHEBI:24875"/>
        <label>1</label>
    </ligand>
</feature>
<evidence type="ECO:0000256" key="1">
    <source>
        <dbReference type="ARBA" id="ARBA00004370"/>
    </source>
</evidence>
<dbReference type="RefSeq" id="WP_020196189.1">
    <property type="nucleotide sequence ID" value="NZ_BAOH01000044.1"/>
</dbReference>
<keyword evidence="3" id="KW-0679">Respiratory chain</keyword>
<comment type="cofactor">
    <cofactor evidence="11">
        <name>Fe cation</name>
        <dbReference type="ChEBI" id="CHEBI:24875"/>
    </cofactor>
    <text evidence="11">Binds 2 iron ions per subunit.</text>
</comment>
<evidence type="ECO:0000256" key="2">
    <source>
        <dbReference type="ARBA" id="ARBA00022448"/>
    </source>
</evidence>
<comment type="subcellular location">
    <subcellularLocation>
        <location evidence="1">Membrane</location>
    </subcellularLocation>
</comment>
<keyword evidence="8" id="KW-0560">Oxidoreductase</keyword>
<evidence type="ECO:0000256" key="10">
    <source>
        <dbReference type="ARBA" id="ARBA00023136"/>
    </source>
</evidence>
<evidence type="ECO:0000256" key="5">
    <source>
        <dbReference type="ARBA" id="ARBA00022723"/>
    </source>
</evidence>
<evidence type="ECO:0000313" key="14">
    <source>
        <dbReference type="Proteomes" id="UP000031586"/>
    </source>
</evidence>
<dbReference type="GO" id="GO:0010230">
    <property type="term" value="P:alternative respiration"/>
    <property type="evidence" value="ECO:0007669"/>
    <property type="project" value="TreeGrafter"/>
</dbReference>
<evidence type="ECO:0000256" key="9">
    <source>
        <dbReference type="ARBA" id="ARBA00023004"/>
    </source>
</evidence>
<accession>A0A0C1W2Q2</accession>
<keyword evidence="4 12" id="KW-0812">Transmembrane</keyword>
<evidence type="ECO:0000313" key="13">
    <source>
        <dbReference type="EMBL" id="KIF50702.1"/>
    </source>
</evidence>
<dbReference type="InterPro" id="IPR038659">
    <property type="entry name" value="AOX_sf"/>
</dbReference>
<proteinExistence type="predicted"/>
<dbReference type="CDD" id="cd01053">
    <property type="entry name" value="AOX"/>
    <property type="match status" value="1"/>
</dbReference>
<dbReference type="AlphaFoldDB" id="A0A0C1W2Q2"/>
<evidence type="ECO:0000256" key="6">
    <source>
        <dbReference type="ARBA" id="ARBA00022982"/>
    </source>
</evidence>
<evidence type="ECO:0000256" key="3">
    <source>
        <dbReference type="ARBA" id="ARBA00022660"/>
    </source>
</evidence>
<feature type="binding site" evidence="11">
    <location>
        <position position="190"/>
    </location>
    <ligand>
        <name>Fe cation</name>
        <dbReference type="ChEBI" id="CHEBI:24875"/>
        <label>2</label>
    </ligand>
</feature>
<feature type="transmembrane region" description="Helical" evidence="12">
    <location>
        <begin position="104"/>
        <end position="123"/>
    </location>
</feature>
<feature type="binding site" evidence="11">
    <location>
        <position position="85"/>
    </location>
    <ligand>
        <name>Fe cation</name>
        <dbReference type="ChEBI" id="CHEBI:24875"/>
        <label>2</label>
    </ligand>
</feature>
<keyword evidence="10 12" id="KW-0472">Membrane</keyword>
<feature type="binding site" evidence="11">
    <location>
        <position position="136"/>
    </location>
    <ligand>
        <name>Fe cation</name>
        <dbReference type="ChEBI" id="CHEBI:24875"/>
        <label>2</label>
    </ligand>
</feature>
<dbReference type="Gene3D" id="1.20.1260.140">
    <property type="entry name" value="Alternative oxidase"/>
    <property type="match status" value="1"/>
</dbReference>
<protein>
    <submittedName>
        <fullName evidence="13">Oxidase</fullName>
    </submittedName>
</protein>
<dbReference type="PATRIC" id="fig|1229493.5.peg.3974"/>
<keyword evidence="9 11" id="KW-0408">Iron</keyword>
<dbReference type="EMBL" id="JPRD01000048">
    <property type="protein sequence ID" value="KIF50702.1"/>
    <property type="molecule type" value="Genomic_DNA"/>
</dbReference>
<dbReference type="InterPro" id="IPR002680">
    <property type="entry name" value="AOX"/>
</dbReference>
<keyword evidence="5 11" id="KW-0479">Metal-binding</keyword>
<keyword evidence="6" id="KW-0249">Electron transport</keyword>